<evidence type="ECO:0000313" key="2">
    <source>
        <dbReference type="EMBL" id="CAH1109935.1"/>
    </source>
</evidence>
<protein>
    <submittedName>
        <fullName evidence="2">Uncharacterized protein</fullName>
    </submittedName>
</protein>
<dbReference type="AlphaFoldDB" id="A0A9P0D0Q3"/>
<feature type="compositionally biased region" description="Basic and acidic residues" evidence="1">
    <location>
        <begin position="112"/>
        <end position="122"/>
    </location>
</feature>
<name>A0A9P0D0Q3_9CUCU</name>
<dbReference type="Proteomes" id="UP001153636">
    <property type="component" value="Chromosome 4"/>
</dbReference>
<evidence type="ECO:0000256" key="1">
    <source>
        <dbReference type="SAM" id="MobiDB-lite"/>
    </source>
</evidence>
<keyword evidence="3" id="KW-1185">Reference proteome</keyword>
<sequence>MFIQRNRGTNHFPNEATSNMREPQFKQNTLPRGDFVLESQLQPPTDNSRVHRVNRVTAANVSYTEITTTDAGDLSVNDASESENQEVLDKSVTSELVEENKSIVLQGIGQSQEREGNNEEGTRKRKRNIPLWKTKVQKKLRMEGKAHTTQTGKPKRKRVVKEVRCRCHYKCNQKITEDQRKTMLENYLKLETKRLRLRNM</sequence>
<dbReference type="EMBL" id="OV651816">
    <property type="protein sequence ID" value="CAH1109935.1"/>
    <property type="molecule type" value="Genomic_DNA"/>
</dbReference>
<organism evidence="2 3">
    <name type="scientific">Psylliodes chrysocephalus</name>
    <dbReference type="NCBI Taxonomy" id="3402493"/>
    <lineage>
        <taxon>Eukaryota</taxon>
        <taxon>Metazoa</taxon>
        <taxon>Ecdysozoa</taxon>
        <taxon>Arthropoda</taxon>
        <taxon>Hexapoda</taxon>
        <taxon>Insecta</taxon>
        <taxon>Pterygota</taxon>
        <taxon>Neoptera</taxon>
        <taxon>Endopterygota</taxon>
        <taxon>Coleoptera</taxon>
        <taxon>Polyphaga</taxon>
        <taxon>Cucujiformia</taxon>
        <taxon>Chrysomeloidea</taxon>
        <taxon>Chrysomelidae</taxon>
        <taxon>Galerucinae</taxon>
        <taxon>Alticini</taxon>
        <taxon>Psylliodes</taxon>
    </lineage>
</organism>
<accession>A0A9P0D0Q3</accession>
<gene>
    <name evidence="2" type="ORF">PSYICH_LOCUS10225</name>
</gene>
<evidence type="ECO:0000313" key="3">
    <source>
        <dbReference type="Proteomes" id="UP001153636"/>
    </source>
</evidence>
<reference evidence="2" key="1">
    <citation type="submission" date="2022-01" db="EMBL/GenBank/DDBJ databases">
        <authorList>
            <person name="King R."/>
        </authorList>
    </citation>
    <scope>NUCLEOTIDE SEQUENCE</scope>
</reference>
<feature type="region of interest" description="Disordered" evidence="1">
    <location>
        <begin position="1"/>
        <end position="22"/>
    </location>
</feature>
<feature type="region of interest" description="Disordered" evidence="1">
    <location>
        <begin position="106"/>
        <end position="129"/>
    </location>
</feature>
<proteinExistence type="predicted"/>